<sequence>MPIPESRRAACDAAVAVCAAVRDAVAAVPLAQRVHRVPAALKPPPEVAAAPDVAGERAAIAVLARLAGEEGVEVRLVVDPVAGTWLSVSPPPGPNGGGGGGGSGDGGGAPRRQEGTQAGATAAQHAAGPAAPGDGAAPLCRYVYLDAVDGTLLLSGLQNEASAGTAPPRLRLAGAGGWAVGVALTDPTAAPLGELRLGDFTVAAIGDGAAAAVTTATAAKAGPLHPELAVAVWQEGDGGGGDNGGGGSGDSADGGGGGRYVTYDFSHSPLWRGGAAAVASGGGASQPSAPEPPRLHTTSCLRLGGTFAHLDAFQSRDAATAAPGAPRLACALFAALGDRGGGGAFDVLRAYGNLGALLRGFFGWRGLGGSSGDQGLNGGGGGGGGGGDESFWLEPQWGAFVCVNENLANMLPAVPLVLGAGGAATDLRGAPLAARRLVEGRASVAYAGNAALHAQLLALVAAATEGAGVEPL</sequence>
<feature type="compositionally biased region" description="Gly residues" evidence="1">
    <location>
        <begin position="236"/>
        <end position="253"/>
    </location>
</feature>
<feature type="region of interest" description="Disordered" evidence="1">
    <location>
        <begin position="234"/>
        <end position="253"/>
    </location>
</feature>
<dbReference type="Gene3D" id="3.40.190.80">
    <property type="match status" value="1"/>
</dbReference>
<comment type="caution">
    <text evidence="2">The sequence shown here is derived from an EMBL/GenBank/DDBJ whole genome shotgun (WGS) entry which is preliminary data.</text>
</comment>
<dbReference type="AlphaFoldDB" id="A0A2V0PCD2"/>
<keyword evidence="3" id="KW-1185">Reference proteome</keyword>
<protein>
    <submittedName>
        <fullName evidence="2">Uncharacterized protein</fullName>
    </submittedName>
</protein>
<dbReference type="EMBL" id="BDRX01000101">
    <property type="protein sequence ID" value="GBF97508.1"/>
    <property type="molecule type" value="Genomic_DNA"/>
</dbReference>
<dbReference type="OrthoDB" id="550767at2759"/>
<name>A0A2V0PCD2_9CHLO</name>
<organism evidence="2 3">
    <name type="scientific">Raphidocelis subcapitata</name>
    <dbReference type="NCBI Taxonomy" id="307507"/>
    <lineage>
        <taxon>Eukaryota</taxon>
        <taxon>Viridiplantae</taxon>
        <taxon>Chlorophyta</taxon>
        <taxon>core chlorophytes</taxon>
        <taxon>Chlorophyceae</taxon>
        <taxon>CS clade</taxon>
        <taxon>Sphaeropleales</taxon>
        <taxon>Selenastraceae</taxon>
        <taxon>Raphidocelis</taxon>
    </lineage>
</organism>
<feature type="compositionally biased region" description="Gly residues" evidence="1">
    <location>
        <begin position="95"/>
        <end position="109"/>
    </location>
</feature>
<evidence type="ECO:0000313" key="2">
    <source>
        <dbReference type="EMBL" id="GBF97508.1"/>
    </source>
</evidence>
<reference evidence="2 3" key="1">
    <citation type="journal article" date="2018" name="Sci. Rep.">
        <title>Raphidocelis subcapitata (=Pseudokirchneriella subcapitata) provides an insight into genome evolution and environmental adaptations in the Sphaeropleales.</title>
        <authorList>
            <person name="Suzuki S."/>
            <person name="Yamaguchi H."/>
            <person name="Nakajima N."/>
            <person name="Kawachi M."/>
        </authorList>
    </citation>
    <scope>NUCLEOTIDE SEQUENCE [LARGE SCALE GENOMIC DNA]</scope>
    <source>
        <strain evidence="2 3">NIES-35</strain>
    </source>
</reference>
<accession>A0A2V0PCD2</accession>
<feature type="compositionally biased region" description="Low complexity" evidence="1">
    <location>
        <begin position="115"/>
        <end position="132"/>
    </location>
</feature>
<evidence type="ECO:0000313" key="3">
    <source>
        <dbReference type="Proteomes" id="UP000247498"/>
    </source>
</evidence>
<evidence type="ECO:0000256" key="1">
    <source>
        <dbReference type="SAM" id="MobiDB-lite"/>
    </source>
</evidence>
<dbReference type="InParanoid" id="A0A2V0PCD2"/>
<gene>
    <name evidence="2" type="ORF">Rsub_10431</name>
</gene>
<dbReference type="Proteomes" id="UP000247498">
    <property type="component" value="Unassembled WGS sequence"/>
</dbReference>
<feature type="region of interest" description="Disordered" evidence="1">
    <location>
        <begin position="87"/>
        <end position="132"/>
    </location>
</feature>
<proteinExistence type="predicted"/>